<evidence type="ECO:0000313" key="1">
    <source>
        <dbReference type="EMBL" id="SBO14469.1"/>
    </source>
</evidence>
<dbReference type="AlphaFoldDB" id="A0AA45UT79"/>
<comment type="caution">
    <text evidence="1">The sequence shown here is derived from an EMBL/GenBank/DDBJ whole genome shotgun (WGS) entry which is preliminary data.</text>
</comment>
<gene>
    <name evidence="1" type="ORF">ANAPC1_00825</name>
</gene>
<accession>A0AA45UT79</accession>
<name>A0AA45UT79_ANAPH</name>
<dbReference type="Proteomes" id="UP000078419">
    <property type="component" value="Unassembled WGS sequence"/>
</dbReference>
<sequence>MNTIALIIAVNDRLFAPQWTYICKPNELAIMRLWVVLRFVAMMVFPYNTARGAAPAGQFSRGQLHLCTLSIRGFRNDREISSKKVFHILSFKNPIFI</sequence>
<protein>
    <submittedName>
        <fullName evidence="1">Uncharacterized protein</fullName>
    </submittedName>
</protein>
<reference evidence="2" key="1">
    <citation type="submission" date="2016-03" db="EMBL/GenBank/DDBJ databases">
        <authorList>
            <person name="Loux Valentin"/>
        </authorList>
    </citation>
    <scope>NUCLEOTIDE SEQUENCE [LARGE SCALE GENOMIC DNA]</scope>
    <source>
        <strain evidence="2">C1</strain>
    </source>
</reference>
<organism evidence="1 2">
    <name type="scientific">Anaplasma phagocytophilum</name>
    <name type="common">Ehrlichia phagocytophila</name>
    <dbReference type="NCBI Taxonomy" id="948"/>
    <lineage>
        <taxon>Bacteria</taxon>
        <taxon>Pseudomonadati</taxon>
        <taxon>Pseudomonadota</taxon>
        <taxon>Alphaproteobacteria</taxon>
        <taxon>Rickettsiales</taxon>
        <taxon>Anaplasmataceae</taxon>
        <taxon>Anaplasma</taxon>
        <taxon>phagocytophilum group</taxon>
    </lineage>
</organism>
<evidence type="ECO:0000313" key="2">
    <source>
        <dbReference type="Proteomes" id="UP000078419"/>
    </source>
</evidence>
<proteinExistence type="predicted"/>
<dbReference type="EMBL" id="FLLR01000033">
    <property type="protein sequence ID" value="SBO14469.1"/>
    <property type="molecule type" value="Genomic_DNA"/>
</dbReference>